<accession>A0A238USY7</accession>
<keyword evidence="3" id="KW-1185">Reference proteome</keyword>
<dbReference type="Pfam" id="PF23447">
    <property type="entry name" value="DUF7128"/>
    <property type="match status" value="1"/>
</dbReference>
<dbReference type="AlphaFoldDB" id="A0A238USY7"/>
<sequence>MVPLRMVTSTKRDGMTWYACEVCELLFADREEAETHEGSCDGDGPDYLQ</sequence>
<evidence type="ECO:0000259" key="1">
    <source>
        <dbReference type="Pfam" id="PF23447"/>
    </source>
</evidence>
<feature type="domain" description="DUF7128" evidence="1">
    <location>
        <begin position="6"/>
        <end position="49"/>
    </location>
</feature>
<gene>
    <name evidence="2" type="ORF">SAMN06264855_101347</name>
</gene>
<proteinExistence type="predicted"/>
<name>A0A238USY7_HALVU</name>
<organism evidence="2 3">
    <name type="scientific">Halorubrum vacuolatum</name>
    <name type="common">Natronobacterium vacuolatum</name>
    <dbReference type="NCBI Taxonomy" id="63740"/>
    <lineage>
        <taxon>Archaea</taxon>
        <taxon>Methanobacteriati</taxon>
        <taxon>Methanobacteriota</taxon>
        <taxon>Stenosarchaea group</taxon>
        <taxon>Halobacteria</taxon>
        <taxon>Halobacteriales</taxon>
        <taxon>Haloferacaceae</taxon>
        <taxon>Halorubrum</taxon>
    </lineage>
</organism>
<dbReference type="InterPro" id="IPR055552">
    <property type="entry name" value="DUF7128"/>
</dbReference>
<dbReference type="Proteomes" id="UP000198397">
    <property type="component" value="Unassembled WGS sequence"/>
</dbReference>
<reference evidence="2 3" key="1">
    <citation type="submission" date="2017-06" db="EMBL/GenBank/DDBJ databases">
        <authorList>
            <person name="Kim H.J."/>
            <person name="Triplett B.A."/>
        </authorList>
    </citation>
    <scope>NUCLEOTIDE SEQUENCE [LARGE SCALE GENOMIC DNA]</scope>
    <source>
        <strain evidence="2 3">DSM 8800</strain>
    </source>
</reference>
<dbReference type="EMBL" id="FZNQ01000001">
    <property type="protein sequence ID" value="SNR25270.1"/>
    <property type="molecule type" value="Genomic_DNA"/>
</dbReference>
<evidence type="ECO:0000313" key="2">
    <source>
        <dbReference type="EMBL" id="SNR25270.1"/>
    </source>
</evidence>
<protein>
    <recommendedName>
        <fullName evidence="1">DUF7128 domain-containing protein</fullName>
    </recommendedName>
</protein>
<evidence type="ECO:0000313" key="3">
    <source>
        <dbReference type="Proteomes" id="UP000198397"/>
    </source>
</evidence>